<dbReference type="AlphaFoldDB" id="A0A2M9ZBG8"/>
<keyword evidence="3" id="KW-0862">Zinc</keyword>
<proteinExistence type="inferred from homology"/>
<dbReference type="PANTHER" id="PTHR28620:SF1">
    <property type="entry name" value="CENP-V_GFA DOMAIN-CONTAINING PROTEIN"/>
    <property type="match status" value="1"/>
</dbReference>
<dbReference type="RefSeq" id="WP_100759188.1">
    <property type="nucleotide sequence ID" value="NZ_NPDT01000004.1"/>
</dbReference>
<dbReference type="InterPro" id="IPR006913">
    <property type="entry name" value="CENP-V/GFA"/>
</dbReference>
<dbReference type="Pfam" id="PF04828">
    <property type="entry name" value="GFA"/>
    <property type="match status" value="1"/>
</dbReference>
<dbReference type="Gene3D" id="2.170.150.70">
    <property type="match status" value="1"/>
</dbReference>
<evidence type="ECO:0000256" key="3">
    <source>
        <dbReference type="ARBA" id="ARBA00022833"/>
    </source>
</evidence>
<evidence type="ECO:0000256" key="1">
    <source>
        <dbReference type="ARBA" id="ARBA00005495"/>
    </source>
</evidence>
<dbReference type="InterPro" id="IPR011057">
    <property type="entry name" value="Mss4-like_sf"/>
</dbReference>
<evidence type="ECO:0000313" key="6">
    <source>
        <dbReference type="Proteomes" id="UP000231912"/>
    </source>
</evidence>
<dbReference type="GO" id="GO:0046872">
    <property type="term" value="F:metal ion binding"/>
    <property type="evidence" value="ECO:0007669"/>
    <property type="project" value="UniProtKB-KW"/>
</dbReference>
<feature type="domain" description="CENP-V/GFA" evidence="4">
    <location>
        <begin position="6"/>
        <end position="126"/>
    </location>
</feature>
<evidence type="ECO:0000259" key="4">
    <source>
        <dbReference type="PROSITE" id="PS51891"/>
    </source>
</evidence>
<dbReference type="InterPro" id="IPR052355">
    <property type="entry name" value="CENP-V-like"/>
</dbReference>
<sequence length="135" mass="15179">MSLKKYNGSCHCGAVKYEAELDLSTGTGRCNCSFCRKTRNWSIILKPEAFRLLSGEDRLGSYQFNTMSSKHHFCKNCGVRTFSEGHIKEIGGDFVSVAVSTLDNLDPKELIDAPVRYSDGLNNNWMNQPAEIRHL</sequence>
<dbReference type="EMBL" id="NPDT01000004">
    <property type="protein sequence ID" value="PJZ65760.1"/>
    <property type="molecule type" value="Genomic_DNA"/>
</dbReference>
<comment type="similarity">
    <text evidence="1">Belongs to the Gfa family.</text>
</comment>
<keyword evidence="2" id="KW-0479">Metal-binding</keyword>
<dbReference type="GO" id="GO:0016846">
    <property type="term" value="F:carbon-sulfur lyase activity"/>
    <property type="evidence" value="ECO:0007669"/>
    <property type="project" value="InterPro"/>
</dbReference>
<gene>
    <name evidence="5" type="ORF">CH371_11245</name>
</gene>
<reference evidence="5 6" key="1">
    <citation type="submission" date="2017-07" db="EMBL/GenBank/DDBJ databases">
        <title>Leptospira spp. isolated from tropical soils.</title>
        <authorList>
            <person name="Thibeaux R."/>
            <person name="Iraola G."/>
            <person name="Ferres I."/>
            <person name="Bierque E."/>
            <person name="Girault D."/>
            <person name="Soupe-Gilbert M.-E."/>
            <person name="Picardeau M."/>
            <person name="Goarant C."/>
        </authorList>
    </citation>
    <scope>NUCLEOTIDE SEQUENCE [LARGE SCALE GENOMIC DNA]</scope>
    <source>
        <strain evidence="5 6">FH2-C-A2</strain>
    </source>
</reference>
<dbReference type="PROSITE" id="PS51891">
    <property type="entry name" value="CENP_V_GFA"/>
    <property type="match status" value="1"/>
</dbReference>
<organism evidence="5 6">
    <name type="scientific">Leptospira wolffii</name>
    <dbReference type="NCBI Taxonomy" id="409998"/>
    <lineage>
        <taxon>Bacteria</taxon>
        <taxon>Pseudomonadati</taxon>
        <taxon>Spirochaetota</taxon>
        <taxon>Spirochaetia</taxon>
        <taxon>Leptospirales</taxon>
        <taxon>Leptospiraceae</taxon>
        <taxon>Leptospira</taxon>
    </lineage>
</organism>
<evidence type="ECO:0000256" key="2">
    <source>
        <dbReference type="ARBA" id="ARBA00022723"/>
    </source>
</evidence>
<name>A0A2M9ZBG8_9LEPT</name>
<dbReference type="Proteomes" id="UP000231912">
    <property type="component" value="Unassembled WGS sequence"/>
</dbReference>
<comment type="caution">
    <text evidence="5">The sequence shown here is derived from an EMBL/GenBank/DDBJ whole genome shotgun (WGS) entry which is preliminary data.</text>
</comment>
<protein>
    <submittedName>
        <fullName evidence="5">Aldehyde-activating protein</fullName>
    </submittedName>
</protein>
<accession>A0A2M9ZBG8</accession>
<dbReference type="PANTHER" id="PTHR28620">
    <property type="entry name" value="CENTROMERE PROTEIN V"/>
    <property type="match status" value="1"/>
</dbReference>
<dbReference type="SUPFAM" id="SSF51316">
    <property type="entry name" value="Mss4-like"/>
    <property type="match status" value="1"/>
</dbReference>
<evidence type="ECO:0000313" key="5">
    <source>
        <dbReference type="EMBL" id="PJZ65760.1"/>
    </source>
</evidence>